<dbReference type="SUPFAM" id="SSF63411">
    <property type="entry name" value="LuxS/MPP-like metallohydrolase"/>
    <property type="match status" value="1"/>
</dbReference>
<evidence type="ECO:0000313" key="1">
    <source>
        <dbReference type="EMBL" id="KAJ9583882.1"/>
    </source>
</evidence>
<keyword evidence="2" id="KW-1185">Reference proteome</keyword>
<name>A0AAD7ZNW9_DIPPU</name>
<sequence>EECVIPLYVGQSRSSELAHVVIGLEGCSHQDPDFIPICVLNMMMGGGGSFSAGGPGKGMYTQIYTNVPYSIGMCNNTCIELLLILVD</sequence>
<proteinExistence type="predicted"/>
<reference evidence="1" key="1">
    <citation type="journal article" date="2023" name="IScience">
        <title>Live-bearing cockroach genome reveals convergent evolutionary mechanisms linked to viviparity in insects and beyond.</title>
        <authorList>
            <person name="Fouks B."/>
            <person name="Harrison M.C."/>
            <person name="Mikhailova A.A."/>
            <person name="Marchal E."/>
            <person name="English S."/>
            <person name="Carruthers M."/>
            <person name="Jennings E.C."/>
            <person name="Chiamaka E.L."/>
            <person name="Frigard R.A."/>
            <person name="Pippel M."/>
            <person name="Attardo G.M."/>
            <person name="Benoit J.B."/>
            <person name="Bornberg-Bauer E."/>
            <person name="Tobe S.S."/>
        </authorList>
    </citation>
    <scope>NUCLEOTIDE SEQUENCE</scope>
    <source>
        <strain evidence="1">Stay&amp;Tobe</strain>
    </source>
</reference>
<dbReference type="EMBL" id="JASPKZ010007506">
    <property type="protein sequence ID" value="KAJ9583882.1"/>
    <property type="molecule type" value="Genomic_DNA"/>
</dbReference>
<reference evidence="1" key="2">
    <citation type="submission" date="2023-05" db="EMBL/GenBank/DDBJ databases">
        <authorList>
            <person name="Fouks B."/>
        </authorList>
    </citation>
    <scope>NUCLEOTIDE SEQUENCE</scope>
    <source>
        <strain evidence="1">Stay&amp;Tobe</strain>
        <tissue evidence="1">Testes</tissue>
    </source>
</reference>
<evidence type="ECO:0000313" key="2">
    <source>
        <dbReference type="Proteomes" id="UP001233999"/>
    </source>
</evidence>
<dbReference type="AlphaFoldDB" id="A0AAD7ZNW9"/>
<dbReference type="GO" id="GO:0046872">
    <property type="term" value="F:metal ion binding"/>
    <property type="evidence" value="ECO:0007669"/>
    <property type="project" value="InterPro"/>
</dbReference>
<comment type="caution">
    <text evidence="1">The sequence shown here is derived from an EMBL/GenBank/DDBJ whole genome shotgun (WGS) entry which is preliminary data.</text>
</comment>
<dbReference type="Gene3D" id="3.30.830.10">
    <property type="entry name" value="Metalloenzyme, LuxS/M16 peptidase-like"/>
    <property type="match status" value="1"/>
</dbReference>
<dbReference type="Proteomes" id="UP001233999">
    <property type="component" value="Unassembled WGS sequence"/>
</dbReference>
<organism evidence="1 2">
    <name type="scientific">Diploptera punctata</name>
    <name type="common">Pacific beetle cockroach</name>
    <dbReference type="NCBI Taxonomy" id="6984"/>
    <lineage>
        <taxon>Eukaryota</taxon>
        <taxon>Metazoa</taxon>
        <taxon>Ecdysozoa</taxon>
        <taxon>Arthropoda</taxon>
        <taxon>Hexapoda</taxon>
        <taxon>Insecta</taxon>
        <taxon>Pterygota</taxon>
        <taxon>Neoptera</taxon>
        <taxon>Polyneoptera</taxon>
        <taxon>Dictyoptera</taxon>
        <taxon>Blattodea</taxon>
        <taxon>Blaberoidea</taxon>
        <taxon>Blaberidae</taxon>
        <taxon>Diplopterinae</taxon>
        <taxon>Diploptera</taxon>
    </lineage>
</organism>
<feature type="non-terminal residue" evidence="1">
    <location>
        <position position="1"/>
    </location>
</feature>
<dbReference type="InterPro" id="IPR011249">
    <property type="entry name" value="Metalloenz_LuxS/M16"/>
</dbReference>
<gene>
    <name evidence="1" type="ORF">L9F63_021774</name>
</gene>
<protein>
    <submittedName>
        <fullName evidence="1">Uncharacterized protein</fullName>
    </submittedName>
</protein>
<accession>A0AAD7ZNW9</accession>